<reference evidence="4 5" key="1">
    <citation type="submission" date="2022-05" db="EMBL/GenBank/DDBJ databases">
        <title>Seasonal and diel survey of microbial diversity of the Tyrrhenian coast.</title>
        <authorList>
            <person name="Gattoni G."/>
            <person name="Corral P."/>
        </authorList>
    </citation>
    <scope>NUCLEOTIDE SEQUENCE [LARGE SCALE GENOMIC DNA]</scope>
    <source>
        <strain evidence="4 5">V10</strain>
    </source>
</reference>
<evidence type="ECO:0000313" key="5">
    <source>
        <dbReference type="Proteomes" id="UP001202550"/>
    </source>
</evidence>
<dbReference type="EMBL" id="JALZWP010000006">
    <property type="protein sequence ID" value="MCL1628750.1"/>
    <property type="molecule type" value="Genomic_DNA"/>
</dbReference>
<evidence type="ECO:0000256" key="2">
    <source>
        <dbReference type="ARBA" id="ARBA00022840"/>
    </source>
</evidence>
<feature type="domain" description="Guanylate cyclase" evidence="3">
    <location>
        <begin position="303"/>
        <end position="377"/>
    </location>
</feature>
<name>A0ABT0M2U8_9RHOB</name>
<dbReference type="Proteomes" id="UP001202550">
    <property type="component" value="Unassembled WGS sequence"/>
</dbReference>
<sequence>MNDIGDEGLSGFVPERFRLAQGTTEPWRASGTGSALFCDVAGFNETSERLLAAHGRRVGAERLHELLGEQLGGVIRMGAQHRGTVIAHAGDALTLWFDAEDYGGDATAARQASACALALAKPFSYMGTRLRLTIASGLLKQNLVGDPIHGRLEIAGGPVMTRLAELDHLPRRADLPILVCARTQTLLQPSGAKVIELPQAHAGILNAVSADPVSPRPLRPVDTETALAWIPSSARAMLRRAATLGTLGEMAEIRTLTALFLQIMDPAKAENAMQAAARAVRETQWAVQTRGGTVLNVNTDAKGTYISCIFGAPVAHEDDTLRAFEAAADLLEQGRRASVEMRIGLARGATLVGVVGDARCWRYDAIGNTMNRAALMMTQAAPGTLRAAEEIAALVPEGIQAQTDHRKPQPGNTRHGTMPPQCGTQSALFERTGELDALCDVISQDAPLPRLAIIKADPGHGKTALLEGVRHRAEADGRVWLAAGGQESERKNESPRFHRRPIASFHATISSTSCCA</sequence>
<dbReference type="PANTHER" id="PTHR16305:SF35">
    <property type="entry name" value="TRANSCRIPTIONAL ACTIVATOR DOMAIN"/>
    <property type="match status" value="1"/>
</dbReference>
<dbReference type="Gene3D" id="3.30.70.1230">
    <property type="entry name" value="Nucleotide cyclase"/>
    <property type="match status" value="2"/>
</dbReference>
<evidence type="ECO:0000259" key="3">
    <source>
        <dbReference type="PROSITE" id="PS50125"/>
    </source>
</evidence>
<dbReference type="SMART" id="SM00044">
    <property type="entry name" value="CYCc"/>
    <property type="match status" value="1"/>
</dbReference>
<keyword evidence="2" id="KW-0067">ATP-binding</keyword>
<proteinExistence type="predicted"/>
<gene>
    <name evidence="4" type="ORF">M3N55_08400</name>
</gene>
<dbReference type="PROSITE" id="PS50125">
    <property type="entry name" value="GUANYLATE_CYCLASE_2"/>
    <property type="match status" value="2"/>
</dbReference>
<comment type="caution">
    <text evidence="4">The sequence shown here is derived from an EMBL/GenBank/DDBJ whole genome shotgun (WGS) entry which is preliminary data.</text>
</comment>
<dbReference type="CDD" id="cd07302">
    <property type="entry name" value="CHD"/>
    <property type="match status" value="1"/>
</dbReference>
<dbReference type="SUPFAM" id="SSF55073">
    <property type="entry name" value="Nucleotide cyclase"/>
    <property type="match status" value="2"/>
</dbReference>
<keyword evidence="5" id="KW-1185">Reference proteome</keyword>
<dbReference type="InterPro" id="IPR029787">
    <property type="entry name" value="Nucleotide_cyclase"/>
</dbReference>
<organism evidence="4 5">
    <name type="scientific">Roseinatronobacter domitianus</name>
    <dbReference type="NCBI Taxonomy" id="2940293"/>
    <lineage>
        <taxon>Bacteria</taxon>
        <taxon>Pseudomonadati</taxon>
        <taxon>Pseudomonadota</taxon>
        <taxon>Alphaproteobacteria</taxon>
        <taxon>Rhodobacterales</taxon>
        <taxon>Paracoccaceae</taxon>
        <taxon>Roseinatronobacter</taxon>
    </lineage>
</organism>
<protein>
    <submittedName>
        <fullName evidence="4">Adenylate/guanylate cyclase domain-containing protein</fullName>
    </submittedName>
</protein>
<evidence type="ECO:0000313" key="4">
    <source>
        <dbReference type="EMBL" id="MCL1628750.1"/>
    </source>
</evidence>
<dbReference type="RefSeq" id="WP_249058080.1">
    <property type="nucleotide sequence ID" value="NZ_JALZWP010000006.1"/>
</dbReference>
<dbReference type="Pfam" id="PF00211">
    <property type="entry name" value="Guanylate_cyc"/>
    <property type="match status" value="1"/>
</dbReference>
<accession>A0ABT0M2U8</accession>
<dbReference type="InterPro" id="IPR001054">
    <property type="entry name" value="A/G_cyclase"/>
</dbReference>
<keyword evidence="1" id="KW-0547">Nucleotide-binding</keyword>
<evidence type="ECO:0000256" key="1">
    <source>
        <dbReference type="ARBA" id="ARBA00022741"/>
    </source>
</evidence>
<dbReference type="PANTHER" id="PTHR16305">
    <property type="entry name" value="TESTICULAR SOLUBLE ADENYLYL CYCLASE"/>
    <property type="match status" value="1"/>
</dbReference>
<feature type="domain" description="Guanylate cyclase" evidence="3">
    <location>
        <begin position="34"/>
        <end position="159"/>
    </location>
</feature>